<organism evidence="9 10">
    <name type="scientific">Saxophila tyrrhenica</name>
    <dbReference type="NCBI Taxonomy" id="1690608"/>
    <lineage>
        <taxon>Eukaryota</taxon>
        <taxon>Fungi</taxon>
        <taxon>Dikarya</taxon>
        <taxon>Ascomycota</taxon>
        <taxon>Pezizomycotina</taxon>
        <taxon>Dothideomycetes</taxon>
        <taxon>Dothideomycetidae</taxon>
        <taxon>Mycosphaerellales</taxon>
        <taxon>Extremaceae</taxon>
        <taxon>Saxophila</taxon>
    </lineage>
</organism>
<comment type="similarity">
    <text evidence="2">Belongs to the complex I LYR family. MZM1 subfamily.</text>
</comment>
<gene>
    <name evidence="9" type="primary">MZM1</name>
    <name evidence="9" type="ORF">LTR77_005609</name>
</gene>
<dbReference type="AlphaFoldDB" id="A0AAV9P9J1"/>
<evidence type="ECO:0000256" key="2">
    <source>
        <dbReference type="ARBA" id="ARBA00009949"/>
    </source>
</evidence>
<dbReference type="CDD" id="cd20267">
    <property type="entry name" value="Complex1_LYR_LYRM7"/>
    <property type="match status" value="1"/>
</dbReference>
<keyword evidence="5" id="KW-0809">Transit peptide</keyword>
<comment type="subunit">
    <text evidence="3">Interacts with RIP1.</text>
</comment>
<dbReference type="GeneID" id="89926950"/>
<dbReference type="GO" id="GO:0005759">
    <property type="term" value="C:mitochondrial matrix"/>
    <property type="evidence" value="ECO:0007669"/>
    <property type="project" value="UniProtKB-SubCell"/>
</dbReference>
<evidence type="ECO:0000256" key="1">
    <source>
        <dbReference type="ARBA" id="ARBA00004305"/>
    </source>
</evidence>
<reference evidence="9 10" key="1">
    <citation type="submission" date="2023-08" db="EMBL/GenBank/DDBJ databases">
        <title>Black Yeasts Isolated from many extreme environments.</title>
        <authorList>
            <person name="Coleine C."/>
            <person name="Stajich J.E."/>
            <person name="Selbmann L."/>
        </authorList>
    </citation>
    <scope>NUCLEOTIDE SEQUENCE [LARGE SCALE GENOMIC DNA]</scope>
    <source>
        <strain evidence="9 10">CCFEE 5935</strain>
    </source>
</reference>
<keyword evidence="10" id="KW-1185">Reference proteome</keyword>
<dbReference type="GO" id="GO:0034551">
    <property type="term" value="P:mitochondrial respiratory chain complex III assembly"/>
    <property type="evidence" value="ECO:0007669"/>
    <property type="project" value="InterPro"/>
</dbReference>
<comment type="caution">
    <text evidence="9">The sequence shown here is derived from an EMBL/GenBank/DDBJ whole genome shotgun (WGS) entry which is preliminary data.</text>
</comment>
<keyword evidence="6" id="KW-0496">Mitochondrion</keyword>
<name>A0AAV9P9J1_9PEZI</name>
<protein>
    <recommendedName>
        <fullName evidence="4">Mitochondrial zinc maintenance protein 1, mitochondrial</fullName>
    </recommendedName>
</protein>
<evidence type="ECO:0000256" key="3">
    <source>
        <dbReference type="ARBA" id="ARBA00011589"/>
    </source>
</evidence>
<proteinExistence type="inferred from homology"/>
<evidence type="ECO:0000256" key="7">
    <source>
        <dbReference type="ARBA" id="ARBA00023186"/>
    </source>
</evidence>
<dbReference type="EMBL" id="JAVRRT010000008">
    <property type="protein sequence ID" value="KAK5169632.1"/>
    <property type="molecule type" value="Genomic_DNA"/>
</dbReference>
<keyword evidence="7" id="KW-0143">Chaperone</keyword>
<comment type="subcellular location">
    <subcellularLocation>
        <location evidence="1">Mitochondrion matrix</location>
    </subcellularLocation>
</comment>
<evidence type="ECO:0000313" key="9">
    <source>
        <dbReference type="EMBL" id="KAK5169632.1"/>
    </source>
</evidence>
<dbReference type="Proteomes" id="UP001337655">
    <property type="component" value="Unassembled WGS sequence"/>
</dbReference>
<evidence type="ECO:0000313" key="10">
    <source>
        <dbReference type="Proteomes" id="UP001337655"/>
    </source>
</evidence>
<dbReference type="RefSeq" id="XP_064658978.1">
    <property type="nucleotide sequence ID" value="XM_064802853.1"/>
</dbReference>
<dbReference type="PANTHER" id="PTHR46749">
    <property type="entry name" value="COMPLEX III ASSEMBLY FACTOR LYRM7"/>
    <property type="match status" value="1"/>
</dbReference>
<dbReference type="InterPro" id="IPR045298">
    <property type="entry name" value="Complex1_LYR_LYRM7"/>
</dbReference>
<evidence type="ECO:0000256" key="6">
    <source>
        <dbReference type="ARBA" id="ARBA00023128"/>
    </source>
</evidence>
<evidence type="ECO:0000256" key="8">
    <source>
        <dbReference type="ARBA" id="ARBA00025268"/>
    </source>
</evidence>
<accession>A0AAV9P9J1</accession>
<sequence length="127" mass="14042">MTSKYLSPADLATNRLAVLLTYRHLLRATRLAFGDDTPTLLASRAQARASFLSNAALEPGDTEATTAIEHAQGVTKILREHVVQGRNVGGEQYRLRIHEHTQKLNNEQAKLGKGTTKGFKEIKNSQF</sequence>
<evidence type="ECO:0000256" key="5">
    <source>
        <dbReference type="ARBA" id="ARBA00022946"/>
    </source>
</evidence>
<evidence type="ECO:0000256" key="4">
    <source>
        <dbReference type="ARBA" id="ARBA00015108"/>
    </source>
</evidence>
<dbReference type="PANTHER" id="PTHR46749:SF1">
    <property type="entry name" value="COMPLEX III ASSEMBLY FACTOR LYRM7"/>
    <property type="match status" value="1"/>
</dbReference>
<dbReference type="GO" id="GO:0044183">
    <property type="term" value="F:protein folding chaperone"/>
    <property type="evidence" value="ECO:0007669"/>
    <property type="project" value="TreeGrafter"/>
</dbReference>
<comment type="function">
    <text evidence="8">Assembly factor required for Rieske Fe-S protein RIP1 incorporation into the cytochrome b-c1 (CIII) complex. Functions as a chaperone, binding to this subunit within the mitochondrial matrix and stabilizing it prior to its translocation and insertion into the late CIII dimeric intermediate within the mitochondrial inner membrane. Modulates the mitochondrial matrix zinc pool.</text>
</comment>
<dbReference type="InterPro" id="IPR050435">
    <property type="entry name" value="MZM1/LYRM7"/>
</dbReference>